<protein>
    <recommendedName>
        <fullName evidence="4">Amine oxidase domain-containing protein</fullName>
    </recommendedName>
</protein>
<evidence type="ECO:0000313" key="1">
    <source>
        <dbReference type="EMBL" id="GAA3367726.1"/>
    </source>
</evidence>
<reference evidence="2" key="1">
    <citation type="journal article" date="2014" name="Int. J. Syst. Evol. Microbiol.">
        <title>Complete genome of a new Firmicutes species belonging to the dominant human colonic microbiota ('Ruminococcus bicirculans') reveals two chromosomes and a selective capacity to utilize plant glucans.</title>
        <authorList>
            <consortium name="NISC Comparative Sequencing Program"/>
            <person name="Wegmann U."/>
            <person name="Louis P."/>
            <person name="Goesmann A."/>
            <person name="Henrissat B."/>
            <person name="Duncan S.H."/>
            <person name="Flint H.J."/>
        </authorList>
    </citation>
    <scope>NUCLEOTIDE SEQUENCE</scope>
    <source>
        <strain evidence="2">JCM 9651</strain>
    </source>
</reference>
<evidence type="ECO:0008006" key="4">
    <source>
        <dbReference type="Google" id="ProtNLM"/>
    </source>
</evidence>
<proteinExistence type="predicted"/>
<keyword evidence="3" id="KW-1185">Reference proteome</keyword>
<gene>
    <name evidence="1" type="ORF">GCM10020367_03130</name>
    <name evidence="2" type="ORF">GCM10020367_65710</name>
</gene>
<organism evidence="2 3">
    <name type="scientific">Streptomyces sannanensis</name>
    <dbReference type="NCBI Taxonomy" id="285536"/>
    <lineage>
        <taxon>Bacteria</taxon>
        <taxon>Bacillati</taxon>
        <taxon>Actinomycetota</taxon>
        <taxon>Actinomycetes</taxon>
        <taxon>Kitasatosporales</taxon>
        <taxon>Streptomycetaceae</taxon>
        <taxon>Streptomyces</taxon>
    </lineage>
</organism>
<dbReference type="Proteomes" id="UP001499990">
    <property type="component" value="Unassembled WGS sequence"/>
</dbReference>
<sequence>MGPEVFFPPDWTVVHTGVAPYRPNGVREVFESSGGGVFEGEGRPVAEAYRHGKAIGGVADQVEGALAGVDPAGASAERT</sequence>
<comment type="caution">
    <text evidence="2">The sequence shown here is derived from an EMBL/GenBank/DDBJ whole genome shotgun (WGS) entry which is preliminary data.</text>
</comment>
<reference evidence="3" key="2">
    <citation type="journal article" date="2019" name="Int. J. Syst. Evol. Microbiol.">
        <title>The Global Catalogue of Microorganisms (GCM) 10K type strain sequencing project: providing services to taxonomists for standard genome sequencing and annotation.</title>
        <authorList>
            <consortium name="The Broad Institute Genomics Platform"/>
            <consortium name="The Broad Institute Genome Sequencing Center for Infectious Disease"/>
            <person name="Wu L."/>
            <person name="Ma J."/>
        </authorList>
    </citation>
    <scope>NUCLEOTIDE SEQUENCE [LARGE SCALE GENOMIC DNA]</scope>
    <source>
        <strain evidence="3">JCM 9651</strain>
    </source>
</reference>
<accession>A0ABP6SLK4</accession>
<reference evidence="2" key="3">
    <citation type="submission" date="2023-12" db="EMBL/GenBank/DDBJ databases">
        <authorList>
            <person name="Sun Q."/>
            <person name="Inoue M."/>
        </authorList>
    </citation>
    <scope>NUCLEOTIDE SEQUENCE</scope>
    <source>
        <strain evidence="2">JCM 9651</strain>
    </source>
</reference>
<dbReference type="EMBL" id="BAAAYL010000001">
    <property type="protein sequence ID" value="GAA3367726.1"/>
    <property type="molecule type" value="Genomic_DNA"/>
</dbReference>
<evidence type="ECO:0000313" key="3">
    <source>
        <dbReference type="Proteomes" id="UP001499990"/>
    </source>
</evidence>
<name>A0ABP6SLK4_9ACTN</name>
<evidence type="ECO:0000313" key="2">
    <source>
        <dbReference type="EMBL" id="GAA3379973.1"/>
    </source>
</evidence>
<dbReference type="EMBL" id="BAAAYL010000001">
    <property type="protein sequence ID" value="GAA3379973.1"/>
    <property type="molecule type" value="Genomic_DNA"/>
</dbReference>